<dbReference type="RefSeq" id="WP_092236547.1">
    <property type="nucleotide sequence ID" value="NZ_FNLL01000010.1"/>
</dbReference>
<evidence type="ECO:0000313" key="2">
    <source>
        <dbReference type="Proteomes" id="UP000199608"/>
    </source>
</evidence>
<dbReference type="NCBIfam" id="TIGR03309">
    <property type="entry name" value="matur_yqeB"/>
    <property type="match status" value="1"/>
</dbReference>
<dbReference type="AlphaFoldDB" id="A0A1H2J3R6"/>
<protein>
    <submittedName>
        <fullName evidence="1">Xanthine dehydrogenase accessory factor</fullName>
    </submittedName>
</protein>
<organism evidence="1 2">
    <name type="scientific">Desulfobacula phenolica</name>
    <dbReference type="NCBI Taxonomy" id="90732"/>
    <lineage>
        <taxon>Bacteria</taxon>
        <taxon>Pseudomonadati</taxon>
        <taxon>Thermodesulfobacteriota</taxon>
        <taxon>Desulfobacteria</taxon>
        <taxon>Desulfobacterales</taxon>
        <taxon>Desulfobacteraceae</taxon>
        <taxon>Desulfobacula</taxon>
    </lineage>
</organism>
<evidence type="ECO:0000313" key="1">
    <source>
        <dbReference type="EMBL" id="SDU51059.1"/>
    </source>
</evidence>
<dbReference type="EMBL" id="FNLL01000010">
    <property type="protein sequence ID" value="SDU51059.1"/>
    <property type="molecule type" value="Genomic_DNA"/>
</dbReference>
<accession>A0A1H2J3R6</accession>
<dbReference type="InterPro" id="IPR017695">
    <property type="entry name" value="Se-dep_Mo_hydrolase_YqeB"/>
</dbReference>
<dbReference type="Proteomes" id="UP000199608">
    <property type="component" value="Unassembled WGS sequence"/>
</dbReference>
<gene>
    <name evidence="1" type="ORF">SAMN04487931_110151</name>
</gene>
<keyword evidence="2" id="KW-1185">Reference proteome</keyword>
<sequence>MDRKLILMRGGGDLGSAVANKLYRCGFRVVISEVENPLVVRRTVSYAQAVIEGESIVEGVKAVLVKTQDDIIPAISHGDIPVFIDPQLGIIERLKPYAVIDSTMSKKNRGMNIQMAPLTLALGPGFKAKEDVDAVIETKRGHFLGRIIYNGQAIANTGIPENVNGYGKERVLRAPCQGTVMHKREIGDFINKGCVICSVNNEPVKAPFDGMLRGLIMQGASVKKGLKIGDVDPRCKKEYCYSFSDKARAVAGGVLEAVLHHLHHATIPNQ</sequence>
<proteinExistence type="predicted"/>
<name>A0A1H2J3R6_9BACT</name>
<reference evidence="2" key="1">
    <citation type="submission" date="2016-10" db="EMBL/GenBank/DDBJ databases">
        <authorList>
            <person name="Varghese N."/>
            <person name="Submissions S."/>
        </authorList>
    </citation>
    <scope>NUCLEOTIDE SEQUENCE [LARGE SCALE GENOMIC DNA]</scope>
    <source>
        <strain evidence="2">DSM 3384</strain>
    </source>
</reference>